<dbReference type="Gene3D" id="1.10.10.630">
    <property type="entry name" value="DnaD domain-like"/>
    <property type="match status" value="2"/>
</dbReference>
<name>A0A3R5ZNA0_9FIRM</name>
<comment type="caution">
    <text evidence="3">The sequence shown here is derived from an EMBL/GenBank/DDBJ whole genome shotgun (WGS) entry which is preliminary data.</text>
</comment>
<dbReference type="InterPro" id="IPR053162">
    <property type="entry name" value="DnaD"/>
</dbReference>
<dbReference type="InterPro" id="IPR006343">
    <property type="entry name" value="DnaB/C_C"/>
</dbReference>
<evidence type="ECO:0000313" key="3">
    <source>
        <dbReference type="EMBL" id="RGS44416.1"/>
    </source>
</evidence>
<gene>
    <name evidence="3" type="ORF">DWX94_00525</name>
</gene>
<feature type="domain" description="DnaB/C C-terminal" evidence="2">
    <location>
        <begin position="179"/>
        <end position="248"/>
    </location>
</feature>
<dbReference type="EMBL" id="QRVK01000001">
    <property type="protein sequence ID" value="RGS44416.1"/>
    <property type="molecule type" value="Genomic_DNA"/>
</dbReference>
<protein>
    <submittedName>
        <fullName evidence="3">DnaD domain protein</fullName>
    </submittedName>
</protein>
<dbReference type="AlphaFoldDB" id="A0A3R5ZNA0"/>
<dbReference type="Proteomes" id="UP000283295">
    <property type="component" value="Unassembled WGS sequence"/>
</dbReference>
<dbReference type="InterPro" id="IPR034829">
    <property type="entry name" value="DnaD-like_sf"/>
</dbReference>
<sequence length="389" mass="44067">MTSANGDFVKVYLYLVRLMSSREPVSIADIARHFDLSEKFICKAIRYWIGQDVMKLNYNSQKVLTGITLLPLRDKSEDMYGLDSLSMLGMDYSVDTPGIHDNEDARSTDRTAASHMTQEDIFTAAAQTSPAAQQNISVPDAAPVHTVSTVHNPPDKVLVTPELLRKKQEDDIFSDILFEAEAFYGKTLSMAESETLIYIYDQLHFSQELIEYLIEYCLTLGKKSFKYAEAVAKAWYENGIDTVEKARENSNAYNPLFRKVFRELGISRNRPTSAETAYIDAWSEEMQFSEDLITLACQKAILSRPQSANFAYVNGILENWYKNGVKSIRDVETLDQEFIKKKNENTGHTYSTAAKPNSFANFQQTDMSDQLAALEQMLADDLNQDKKTS</sequence>
<evidence type="ECO:0000313" key="4">
    <source>
        <dbReference type="Proteomes" id="UP000283295"/>
    </source>
</evidence>
<organism evidence="3 4">
    <name type="scientific">Coprococcus eutactus</name>
    <dbReference type="NCBI Taxonomy" id="33043"/>
    <lineage>
        <taxon>Bacteria</taxon>
        <taxon>Bacillati</taxon>
        <taxon>Bacillota</taxon>
        <taxon>Clostridia</taxon>
        <taxon>Lachnospirales</taxon>
        <taxon>Lachnospiraceae</taxon>
        <taxon>Coprococcus</taxon>
    </lineage>
</organism>
<proteinExistence type="inferred from homology"/>
<evidence type="ECO:0000256" key="1">
    <source>
        <dbReference type="ARBA" id="ARBA00093462"/>
    </source>
</evidence>
<dbReference type="PANTHER" id="PTHR37293:SF5">
    <property type="entry name" value="DNA REPLICATION PROTEIN"/>
    <property type="match status" value="1"/>
</dbReference>
<dbReference type="OrthoDB" id="1652900at2"/>
<comment type="similarity">
    <text evidence="1">Belongs to the DnaB/DnaD family.</text>
</comment>
<dbReference type="NCBIfam" id="TIGR01446">
    <property type="entry name" value="DnaD_dom"/>
    <property type="match status" value="2"/>
</dbReference>
<accession>A0A3R5ZNA0</accession>
<dbReference type="SUPFAM" id="SSF158499">
    <property type="entry name" value="DnaD domain-like"/>
    <property type="match status" value="2"/>
</dbReference>
<feature type="domain" description="DnaB/C C-terminal" evidence="2">
    <location>
        <begin position="271"/>
        <end position="332"/>
    </location>
</feature>
<dbReference type="PANTHER" id="PTHR37293">
    <property type="entry name" value="PHAGE REPLICATION PROTEIN-RELATED"/>
    <property type="match status" value="1"/>
</dbReference>
<reference evidence="3 4" key="1">
    <citation type="submission" date="2018-08" db="EMBL/GenBank/DDBJ databases">
        <title>A genome reference for cultivated species of the human gut microbiota.</title>
        <authorList>
            <person name="Zou Y."/>
            <person name="Xue W."/>
            <person name="Luo G."/>
        </authorList>
    </citation>
    <scope>NUCLEOTIDE SEQUENCE [LARGE SCALE GENOMIC DNA]</scope>
    <source>
        <strain evidence="3 4">AF22-21</strain>
    </source>
</reference>
<dbReference type="Pfam" id="PF07261">
    <property type="entry name" value="DnaB_2"/>
    <property type="match status" value="2"/>
</dbReference>
<evidence type="ECO:0000259" key="2">
    <source>
        <dbReference type="Pfam" id="PF07261"/>
    </source>
</evidence>